<dbReference type="GeneID" id="89972945"/>
<evidence type="ECO:0000313" key="4">
    <source>
        <dbReference type="EMBL" id="KAK5062693.1"/>
    </source>
</evidence>
<dbReference type="InterPro" id="IPR050613">
    <property type="entry name" value="Sec_Metabolite_Reg"/>
</dbReference>
<reference evidence="4 5" key="1">
    <citation type="submission" date="2023-08" db="EMBL/GenBank/DDBJ databases">
        <title>Black Yeasts Isolated from many extreme environments.</title>
        <authorList>
            <person name="Coleine C."/>
            <person name="Stajich J.E."/>
            <person name="Selbmann L."/>
        </authorList>
    </citation>
    <scope>NUCLEOTIDE SEQUENCE [LARGE SCALE GENOMIC DNA]</scope>
    <source>
        <strain evidence="4 5">CCFEE 5792</strain>
    </source>
</reference>
<dbReference type="GO" id="GO:0008270">
    <property type="term" value="F:zinc ion binding"/>
    <property type="evidence" value="ECO:0007669"/>
    <property type="project" value="InterPro"/>
</dbReference>
<dbReference type="Pfam" id="PF04082">
    <property type="entry name" value="Fungal_trans"/>
    <property type="match status" value="1"/>
</dbReference>
<dbReference type="EMBL" id="JAVRRD010000002">
    <property type="protein sequence ID" value="KAK5062693.1"/>
    <property type="molecule type" value="Genomic_DNA"/>
</dbReference>
<evidence type="ECO:0000256" key="2">
    <source>
        <dbReference type="ARBA" id="ARBA00023242"/>
    </source>
</evidence>
<dbReference type="PANTHER" id="PTHR31001">
    <property type="entry name" value="UNCHARACTERIZED TRANSCRIPTIONAL REGULATORY PROTEIN"/>
    <property type="match status" value="1"/>
</dbReference>
<dbReference type="GO" id="GO:0003677">
    <property type="term" value="F:DNA binding"/>
    <property type="evidence" value="ECO:0007669"/>
    <property type="project" value="InterPro"/>
</dbReference>
<protein>
    <recommendedName>
        <fullName evidence="3">Xylanolytic transcriptional activator regulatory domain-containing protein</fullName>
    </recommendedName>
</protein>
<evidence type="ECO:0000259" key="3">
    <source>
        <dbReference type="Pfam" id="PF04082"/>
    </source>
</evidence>
<dbReference type="CDD" id="cd12148">
    <property type="entry name" value="fungal_TF_MHR"/>
    <property type="match status" value="1"/>
</dbReference>
<evidence type="ECO:0000313" key="5">
    <source>
        <dbReference type="Proteomes" id="UP001358417"/>
    </source>
</evidence>
<evidence type="ECO:0000256" key="1">
    <source>
        <dbReference type="ARBA" id="ARBA00004123"/>
    </source>
</evidence>
<comment type="caution">
    <text evidence="4">The sequence shown here is derived from an EMBL/GenBank/DDBJ whole genome shotgun (WGS) entry which is preliminary data.</text>
</comment>
<comment type="subcellular location">
    <subcellularLocation>
        <location evidence="1">Nucleus</location>
    </subcellularLocation>
</comment>
<accession>A0AAV9NNH1</accession>
<gene>
    <name evidence="4" type="ORF">LTR84_004767</name>
</gene>
<keyword evidence="5" id="KW-1185">Reference proteome</keyword>
<dbReference type="Proteomes" id="UP001358417">
    <property type="component" value="Unassembled WGS sequence"/>
</dbReference>
<dbReference type="RefSeq" id="XP_064710965.1">
    <property type="nucleotide sequence ID" value="XM_064848341.1"/>
</dbReference>
<dbReference type="GO" id="GO:0006351">
    <property type="term" value="P:DNA-templated transcription"/>
    <property type="evidence" value="ECO:0007669"/>
    <property type="project" value="InterPro"/>
</dbReference>
<keyword evidence="2" id="KW-0539">Nucleus</keyword>
<dbReference type="InterPro" id="IPR007219">
    <property type="entry name" value="XnlR_reg_dom"/>
</dbReference>
<feature type="domain" description="Xylanolytic transcriptional activator regulatory" evidence="3">
    <location>
        <begin position="2"/>
        <end position="65"/>
    </location>
</feature>
<proteinExistence type="predicted"/>
<dbReference type="PANTHER" id="PTHR31001:SF40">
    <property type="entry name" value="ZN(II)2CYS6 TRANSCRIPTION FACTOR (EUROFUNG)"/>
    <property type="match status" value="1"/>
</dbReference>
<sequence length="414" mass="45546">MSLGLHRAKVYPSDEVPSIAAEARKRVFAAVFRMDKGVATFTGRPPMFSRRYTTSQSLPLDVSDEVLLAGGETLARAIASLDENGFNTDGKVYSTTILRARTLLALVRDEVLEIALGCNENDDILEVATRLKRKSCETYAKFSPNIQYHPDILLDKTMRGPALYARTVTRLEHLENLFLLERLLIKHGGGNMQELIDVSCDMLDLTLVWWKHSNRFAGMHSDLEWLVTSYAAPTAGVLCIELLKQLHSNSRQANRLGAYENNTAPRYNIPRSQTIQNLTLFVGFLDWIQVTEPPTTDICTRIREIVSRVLDEILGGGSSGNVNTGAGLGAPIGGGHGVVSAPADSRLANPHITSSHVLDRGTAPLTAATAITAEEELPSTASFAQLDTFSTMFDFDNADLWNFELMDTYGWIEG</sequence>
<organism evidence="4 5">
    <name type="scientific">Exophiala bonariae</name>
    <dbReference type="NCBI Taxonomy" id="1690606"/>
    <lineage>
        <taxon>Eukaryota</taxon>
        <taxon>Fungi</taxon>
        <taxon>Dikarya</taxon>
        <taxon>Ascomycota</taxon>
        <taxon>Pezizomycotina</taxon>
        <taxon>Eurotiomycetes</taxon>
        <taxon>Chaetothyriomycetidae</taxon>
        <taxon>Chaetothyriales</taxon>
        <taxon>Herpotrichiellaceae</taxon>
        <taxon>Exophiala</taxon>
    </lineage>
</organism>
<dbReference type="GO" id="GO:0005634">
    <property type="term" value="C:nucleus"/>
    <property type="evidence" value="ECO:0007669"/>
    <property type="project" value="UniProtKB-SubCell"/>
</dbReference>
<name>A0AAV9NNH1_9EURO</name>
<dbReference type="AlphaFoldDB" id="A0AAV9NNH1"/>